<keyword evidence="3" id="KW-1185">Reference proteome</keyword>
<evidence type="ECO:0000313" key="3">
    <source>
        <dbReference type="Proteomes" id="UP000054877"/>
    </source>
</evidence>
<dbReference type="EMBL" id="LNYX01000002">
    <property type="protein sequence ID" value="KTD66115.1"/>
    <property type="molecule type" value="Genomic_DNA"/>
</dbReference>
<accession>A0A0W0ZB35</accession>
<proteinExistence type="predicted"/>
<name>A0A0W0ZB35_LEGSP</name>
<dbReference type="InterPro" id="IPR024096">
    <property type="entry name" value="NO_sig/Golgi_transp_ligand-bd"/>
</dbReference>
<feature type="domain" description="Heme NO-binding" evidence="1">
    <location>
        <begin position="3"/>
        <end position="164"/>
    </location>
</feature>
<organism evidence="2 3">
    <name type="scientific">Legionella spiritensis</name>
    <dbReference type="NCBI Taxonomy" id="452"/>
    <lineage>
        <taxon>Bacteria</taxon>
        <taxon>Pseudomonadati</taxon>
        <taxon>Pseudomonadota</taxon>
        <taxon>Gammaproteobacteria</taxon>
        <taxon>Legionellales</taxon>
        <taxon>Legionellaceae</taxon>
        <taxon>Legionella</taxon>
    </lineage>
</organism>
<dbReference type="SUPFAM" id="SSF111126">
    <property type="entry name" value="Ligand-binding domain in the NO signalling and Golgi transport"/>
    <property type="match status" value="1"/>
</dbReference>
<dbReference type="RefSeq" id="WP_058482120.1">
    <property type="nucleotide sequence ID" value="NZ_CAAAII010000009.1"/>
</dbReference>
<evidence type="ECO:0000313" key="2">
    <source>
        <dbReference type="EMBL" id="KTD66115.1"/>
    </source>
</evidence>
<evidence type="ECO:0000259" key="1">
    <source>
        <dbReference type="Pfam" id="PF07700"/>
    </source>
</evidence>
<gene>
    <name evidence="2" type="ORF">Lspi_0178</name>
</gene>
<dbReference type="OrthoDB" id="7266652at2"/>
<dbReference type="InterPro" id="IPR038158">
    <property type="entry name" value="H-NOX_domain_sf"/>
</dbReference>
<dbReference type="AlphaFoldDB" id="A0A0W0ZB35"/>
<dbReference type="Proteomes" id="UP000054877">
    <property type="component" value="Unassembled WGS sequence"/>
</dbReference>
<dbReference type="Gene3D" id="3.90.1520.10">
    <property type="entry name" value="H-NOX domain"/>
    <property type="match status" value="1"/>
</dbReference>
<dbReference type="GO" id="GO:0020037">
    <property type="term" value="F:heme binding"/>
    <property type="evidence" value="ECO:0007669"/>
    <property type="project" value="InterPro"/>
</dbReference>
<dbReference type="InterPro" id="IPR011644">
    <property type="entry name" value="Heme_NO-bd"/>
</dbReference>
<comment type="caution">
    <text evidence="2">The sequence shown here is derived from an EMBL/GenBank/DDBJ whole genome shotgun (WGS) entry which is preliminary data.</text>
</comment>
<sequence length="190" mass="22313">MVGLIQKILLDLIQSLLGEEGVLDVKRHADIPLDKNFKINTAYSDEEWQRLWKSSLEILKVTPEKACNLYADAFYKDVMTRFPMWFKMSKNSYEFLARQPAIHNNFATGVRSQKDRQAITDKFLVEVQDKKLITHYRSPNKLCELYIALAKWLIEYYHDSAVIEEVTCMHSNQPECEIHIQWQKFGDTHA</sequence>
<reference evidence="2 3" key="1">
    <citation type="submission" date="2015-11" db="EMBL/GenBank/DDBJ databases">
        <title>Genomic analysis of 38 Legionella species identifies large and diverse effector repertoires.</title>
        <authorList>
            <person name="Burstein D."/>
            <person name="Amaro F."/>
            <person name="Zusman T."/>
            <person name="Lifshitz Z."/>
            <person name="Cohen O."/>
            <person name="Gilbert J.A."/>
            <person name="Pupko T."/>
            <person name="Shuman H.A."/>
            <person name="Segal G."/>
        </authorList>
    </citation>
    <scope>NUCLEOTIDE SEQUENCE [LARGE SCALE GENOMIC DNA]</scope>
    <source>
        <strain evidence="2 3">Mt.St.Helens-9</strain>
    </source>
</reference>
<dbReference type="STRING" id="452.Lspi_0178"/>
<protein>
    <submittedName>
        <fullName evidence="2">Heme NO binding protein</fullName>
    </submittedName>
</protein>
<dbReference type="PATRIC" id="fig|452.5.peg.193"/>
<dbReference type="Pfam" id="PF07700">
    <property type="entry name" value="HNOB"/>
    <property type="match status" value="1"/>
</dbReference>